<dbReference type="KEGG" id="vg:55412399"/>
<name>A0A6S4P7S0_9CAUD</name>
<sequence length="39" mass="4618">MIIYGETPTQWKNHFTAWAKDNKRKLIAFVVWSLILLAI</sequence>
<dbReference type="Proteomes" id="UP000505269">
    <property type="component" value="Segment"/>
</dbReference>
<keyword evidence="2" id="KW-1185">Reference proteome</keyword>
<dbReference type="GeneID" id="55412399"/>
<organism evidence="1 2">
    <name type="scientific">uncultured phage_MedDCM-OCT-S42-C7</name>
    <dbReference type="NCBI Taxonomy" id="2741073"/>
    <lineage>
        <taxon>Viruses</taxon>
        <taxon>Duplodnaviria</taxon>
        <taxon>Heunggongvirae</taxon>
        <taxon>Uroviricota</taxon>
        <taxon>Caudoviricetes</taxon>
        <taxon>Autographivirales</taxon>
        <taxon>Sieqvirus</taxon>
        <taxon>Sieqvirus S42C7</taxon>
    </lineage>
</organism>
<proteinExistence type="predicted"/>
<accession>A0A6S4P7S0</accession>
<evidence type="ECO:0000313" key="2">
    <source>
        <dbReference type="Proteomes" id="UP000505269"/>
    </source>
</evidence>
<dbReference type="EMBL" id="AP013541">
    <property type="protein sequence ID" value="BAQ94131.1"/>
    <property type="molecule type" value="Genomic_DNA"/>
</dbReference>
<protein>
    <submittedName>
        <fullName evidence="1">Uncharacterized protein</fullName>
    </submittedName>
</protein>
<evidence type="ECO:0000313" key="1">
    <source>
        <dbReference type="EMBL" id="BAQ94131.1"/>
    </source>
</evidence>
<dbReference type="RefSeq" id="YP_009777673.1">
    <property type="nucleotide sequence ID" value="NC_047701.1"/>
</dbReference>
<reference evidence="1 2" key="1">
    <citation type="journal article" date="2013" name="PLoS Genet.">
        <title>Expanding the Marine Virosphere Using Metagenomics.</title>
        <authorList>
            <person name="Mizuno C.M."/>
            <person name="Rodriguez-Valera F."/>
            <person name="Kimes N.E."/>
            <person name="Ghai R."/>
        </authorList>
    </citation>
    <scope>NUCLEOTIDE SEQUENCE [LARGE SCALE GENOMIC DNA]</scope>
    <source>
        <strain evidence="1">UvMED-CGR-C97-MedDCM-OCT-S42-C7</strain>
    </source>
</reference>